<protein>
    <recommendedName>
        <fullName evidence="5">Extracellular matrix-binding ebh</fullName>
    </recommendedName>
</protein>
<feature type="compositionally biased region" description="Basic residues" evidence="2">
    <location>
        <begin position="1346"/>
        <end position="1355"/>
    </location>
</feature>
<sequence>MLTIAFQSPQNASQIDKLNKDLQSHKASLGSLETLNELCGYAEKIQKNLVDQNPSTSLLNNLCTGLENFLGYEKGNYTGSGIVYSDLDRLCDGVMSFLHGVLQTVKNDSNLNKYANTLEKSVNELKTAQGKSGLKGVLGRVTSGIGNYVHEFEKDSEAFKSALNTLDSNHIKTYSKALESLNSAVTDQNDELVKQLNQCNQAAGQFTAQLSVVEDNFKRLDENLKNRLKDDYNTIKLEVTRFAALAGNGVLLEVLEDVDKKAEELGKLKGQHEKEHQKLVTEKVAQLKREIQQEIDRIIKDVSSIESDLQKWIAQAESFVKEAERKANLILPEVDDTQGKEAITKNARALQDKAEKLLTALQETHGKVTKLPQEITQRVKSLEGVYEMKIKEVAKEVHSKVTKAVGNLASLKSAVQSGLEVLKEKRMDRPIHDVINALQGGIKDGIQGRGLTTLSTAALNDGAGIVAKFAGGLAVTEGSNVRKLVAWAEQAMVNGSFTGALDLLSHTSKECGTIPTVADHSFKNFKALLEKLYGDGPKVDGDKNFFDCLIEDLRNNVKKVIQAVKENKDSEFQKVFADFNRQTTQNGGTLKDDIQRIAAFEGGIIPLGTNDYKITADDFKGYKEHGSKGALPELEAKIKEVGNVLQPFKTKNVVDNFAKVEPEKQEVKQTLERITNKLAQLKEWLNKDGKKESKDKGILPLLKELQGDIGKGKKSGLEGIQERIKKLHKDVLVQLRSSADQKLQAAETKAHETKAHEVIGVVHDLYQEQIKLAVTAIRTAARDQYNATVHKALQALTQLYEKHKKLIEDAIKTDEASGIKGLMKEIDKHKANLSQIPDKTELALMALYFNKFLAKIMDYGKGQVDGDSALKSDVKSISLLSHTLFDDLYASKHFDHTFKENIKNLTNKLSSFSPKQFVNSHHPELADILKKGMTGLANELQEAYVSAYSQQKFNGALLQKKASVTPQPAAGAGLASHASSAAASQITAPARGLQGSPVSASAPGSQSPSDTEMELTTEGRNCAKVCLTIMEGLFADFNTLKSKCNGGGEWNGMRIHLGMVDKPNAKSPAKGQQKEKIKNPLGEFFDKRGFKAPEDDKKQNGELRYNEKFTGQQIKTELLDHTRSVPSIQCLADWMKEKNKVAFNVAQSNTNISFIDFVEFLRWLFRKYYNVCQHIHIDSPKAPSNIYQMMQWLSGLRFNPMRSKLEAFFKTLLDKPNGKNDHREYKDIEAKHLKLDATTPFTADTLVVQLGQVCLRSQLALVAILGHGHAGGIYACDFRTNQEKLSYPSNVSSCLDMLVDILRRVFQQTYFVYSLCKNGSSRGTSVAPHGNATSCTVLSKTATKSTTKHVTKRPTKWPTNTSTVA</sequence>
<feature type="compositionally biased region" description="Polar residues" evidence="2">
    <location>
        <begin position="996"/>
        <end position="1010"/>
    </location>
</feature>
<keyword evidence="4" id="KW-1185">Reference proteome</keyword>
<dbReference type="GeneID" id="39876955"/>
<reference evidence="3 4" key="1">
    <citation type="journal article" date="2017" name="BMC Genomics">
        <title>Whole-genome assembly of Babesia ovata and comparative genomics between closely related pathogens.</title>
        <authorList>
            <person name="Yamagishi J."/>
            <person name="Asada M."/>
            <person name="Hakimi H."/>
            <person name="Tanaka T.Q."/>
            <person name="Sugimoto C."/>
            <person name="Kawazu S."/>
        </authorList>
    </citation>
    <scope>NUCLEOTIDE SEQUENCE [LARGE SCALE GENOMIC DNA]</scope>
    <source>
        <strain evidence="3 4">Miyake</strain>
    </source>
</reference>
<dbReference type="EMBL" id="BDSA01000020">
    <property type="protein sequence ID" value="GBE63185.1"/>
    <property type="molecule type" value="Genomic_DNA"/>
</dbReference>
<dbReference type="OrthoDB" id="366999at2759"/>
<feature type="region of interest" description="Disordered" evidence="2">
    <location>
        <begin position="985"/>
        <end position="1016"/>
    </location>
</feature>
<evidence type="ECO:0000313" key="3">
    <source>
        <dbReference type="EMBL" id="GBE63185.1"/>
    </source>
</evidence>
<dbReference type="Proteomes" id="UP000236319">
    <property type="component" value="Unassembled WGS sequence"/>
</dbReference>
<feature type="coiled-coil region" evidence="1">
    <location>
        <begin position="171"/>
        <end position="198"/>
    </location>
</feature>
<dbReference type="RefSeq" id="XP_028869428.1">
    <property type="nucleotide sequence ID" value="XM_029013595.1"/>
</dbReference>
<dbReference type="VEuPathDB" id="PiroplasmaDB:BOVATA_046780"/>
<feature type="coiled-coil region" evidence="1">
    <location>
        <begin position="255"/>
        <end position="308"/>
    </location>
</feature>
<organism evidence="3 4">
    <name type="scientific">Babesia ovata</name>
    <dbReference type="NCBI Taxonomy" id="189622"/>
    <lineage>
        <taxon>Eukaryota</taxon>
        <taxon>Sar</taxon>
        <taxon>Alveolata</taxon>
        <taxon>Apicomplexa</taxon>
        <taxon>Aconoidasida</taxon>
        <taxon>Piroplasmida</taxon>
        <taxon>Babesiidae</taxon>
        <taxon>Babesia</taxon>
    </lineage>
</organism>
<feature type="region of interest" description="Disordered" evidence="2">
    <location>
        <begin position="1346"/>
        <end position="1365"/>
    </location>
</feature>
<comment type="caution">
    <text evidence="3">The sequence shown here is derived from an EMBL/GenBank/DDBJ whole genome shotgun (WGS) entry which is preliminary data.</text>
</comment>
<evidence type="ECO:0000313" key="4">
    <source>
        <dbReference type="Proteomes" id="UP000236319"/>
    </source>
</evidence>
<evidence type="ECO:0008006" key="5">
    <source>
        <dbReference type="Google" id="ProtNLM"/>
    </source>
</evidence>
<name>A0A2H6KJL0_9APIC</name>
<evidence type="ECO:0000256" key="2">
    <source>
        <dbReference type="SAM" id="MobiDB-lite"/>
    </source>
</evidence>
<proteinExistence type="predicted"/>
<accession>A0A2H6KJL0</accession>
<keyword evidence="1" id="KW-0175">Coiled coil</keyword>
<evidence type="ECO:0000256" key="1">
    <source>
        <dbReference type="SAM" id="Coils"/>
    </source>
</evidence>
<gene>
    <name evidence="3" type="ORF">BOVATA_046780</name>
</gene>